<feature type="domain" description="Methionyl/Leucyl tRNA synthetase" evidence="13">
    <location>
        <begin position="42"/>
        <end position="177"/>
    </location>
</feature>
<organism evidence="15 16">
    <name type="scientific">Candidatus Aphodousia faecigallinarum</name>
    <dbReference type="NCBI Taxonomy" id="2840677"/>
    <lineage>
        <taxon>Bacteria</taxon>
        <taxon>Pseudomonadati</taxon>
        <taxon>Pseudomonadota</taxon>
        <taxon>Betaproteobacteria</taxon>
        <taxon>Burkholderiales</taxon>
        <taxon>Sutterellaceae</taxon>
        <taxon>Sutterellaceae incertae sedis</taxon>
        <taxon>Candidatus Aphodousia</taxon>
    </lineage>
</organism>
<feature type="binding site" evidence="9">
    <location>
        <position position="636"/>
    </location>
    <ligand>
        <name>ATP</name>
        <dbReference type="ChEBI" id="CHEBI:30616"/>
    </ligand>
</feature>
<dbReference type="GO" id="GO:0004823">
    <property type="term" value="F:leucine-tRNA ligase activity"/>
    <property type="evidence" value="ECO:0007669"/>
    <property type="project" value="UniProtKB-UniRule"/>
</dbReference>
<evidence type="ECO:0000256" key="10">
    <source>
        <dbReference type="RuleBase" id="RU363035"/>
    </source>
</evidence>
<dbReference type="InterPro" id="IPR009008">
    <property type="entry name" value="Val/Leu/Ile-tRNA-synth_edit"/>
</dbReference>
<dbReference type="Gene3D" id="3.40.50.620">
    <property type="entry name" value="HUPs"/>
    <property type="match status" value="2"/>
</dbReference>
<dbReference type="HAMAP" id="MF_00049_B">
    <property type="entry name" value="Leu_tRNA_synth_B"/>
    <property type="match status" value="1"/>
</dbReference>
<comment type="similarity">
    <text evidence="1 9 10">Belongs to the class-I aminoacyl-tRNA synthetase family.</text>
</comment>
<comment type="caution">
    <text evidence="15">The sequence shown here is derived from an EMBL/GenBank/DDBJ whole genome shotgun (WGS) entry which is preliminary data.</text>
</comment>
<dbReference type="FunFam" id="3.90.740.10:FF:000012">
    <property type="entry name" value="Leucine--tRNA ligase"/>
    <property type="match status" value="1"/>
</dbReference>
<feature type="domain" description="Leucyl-tRNA synthetase editing" evidence="14">
    <location>
        <begin position="228"/>
        <end position="415"/>
    </location>
</feature>
<dbReference type="SUPFAM" id="SSF47323">
    <property type="entry name" value="Anticodon-binding domain of a subclass of class I aminoacyl-tRNA synthetases"/>
    <property type="match status" value="1"/>
</dbReference>
<evidence type="ECO:0000259" key="11">
    <source>
        <dbReference type="Pfam" id="PF00133"/>
    </source>
</evidence>
<dbReference type="FunFam" id="2.20.28.290:FF:000001">
    <property type="entry name" value="Leucine--tRNA ligase"/>
    <property type="match status" value="1"/>
</dbReference>
<name>A0A9D1IHZ2_9BURK</name>
<proteinExistence type="inferred from homology"/>
<dbReference type="InterPro" id="IPR001412">
    <property type="entry name" value="aa-tRNA-synth_I_CS"/>
</dbReference>
<keyword evidence="7 9" id="KW-0030">Aminoacyl-tRNA synthetase</keyword>
<dbReference type="AlphaFoldDB" id="A0A9D1IHZ2"/>
<feature type="short sequence motif" description="'HIGH' region" evidence="9">
    <location>
        <begin position="48"/>
        <end position="58"/>
    </location>
</feature>
<evidence type="ECO:0000313" key="15">
    <source>
        <dbReference type="EMBL" id="HIU37011.1"/>
    </source>
</evidence>
<dbReference type="InterPro" id="IPR014729">
    <property type="entry name" value="Rossmann-like_a/b/a_fold"/>
</dbReference>
<dbReference type="SUPFAM" id="SSF50677">
    <property type="entry name" value="ValRS/IleRS/LeuRS editing domain"/>
    <property type="match status" value="1"/>
</dbReference>
<dbReference type="Pfam" id="PF00133">
    <property type="entry name" value="tRNA-synt_1"/>
    <property type="match status" value="2"/>
</dbReference>
<dbReference type="InterPro" id="IPR025709">
    <property type="entry name" value="Leu_tRNA-synth_edit"/>
</dbReference>
<dbReference type="Pfam" id="PF08264">
    <property type="entry name" value="Anticodon_1"/>
    <property type="match status" value="1"/>
</dbReference>
<keyword evidence="4 9" id="KW-0547">Nucleotide-binding</keyword>
<reference evidence="15" key="1">
    <citation type="submission" date="2020-10" db="EMBL/GenBank/DDBJ databases">
        <authorList>
            <person name="Gilroy R."/>
        </authorList>
    </citation>
    <scope>NUCLEOTIDE SEQUENCE</scope>
    <source>
        <strain evidence="15">7463</strain>
    </source>
</reference>
<evidence type="ECO:0000256" key="1">
    <source>
        <dbReference type="ARBA" id="ARBA00005594"/>
    </source>
</evidence>
<evidence type="ECO:0000256" key="2">
    <source>
        <dbReference type="ARBA" id="ARBA00022490"/>
    </source>
</evidence>
<dbReference type="SUPFAM" id="SSF52374">
    <property type="entry name" value="Nucleotidylyl transferase"/>
    <property type="match status" value="1"/>
</dbReference>
<keyword evidence="2 9" id="KW-0963">Cytoplasm</keyword>
<dbReference type="InterPro" id="IPR002302">
    <property type="entry name" value="Leu-tRNA-ligase"/>
</dbReference>
<keyword evidence="3 9" id="KW-0436">Ligase</keyword>
<dbReference type="PANTHER" id="PTHR43740">
    <property type="entry name" value="LEUCYL-TRNA SYNTHETASE"/>
    <property type="match status" value="1"/>
</dbReference>
<evidence type="ECO:0000256" key="5">
    <source>
        <dbReference type="ARBA" id="ARBA00022840"/>
    </source>
</evidence>
<dbReference type="Gene3D" id="1.10.730.10">
    <property type="entry name" value="Isoleucyl-tRNA Synthetase, Domain 1"/>
    <property type="match status" value="2"/>
</dbReference>
<dbReference type="FunFam" id="1.10.730.10:FF:000002">
    <property type="entry name" value="Leucine--tRNA ligase"/>
    <property type="match status" value="1"/>
</dbReference>
<dbReference type="Pfam" id="PF09334">
    <property type="entry name" value="tRNA-synt_1g"/>
    <property type="match status" value="1"/>
</dbReference>
<dbReference type="InterPro" id="IPR015413">
    <property type="entry name" value="Methionyl/Leucyl_tRNA_Synth"/>
</dbReference>
<evidence type="ECO:0000259" key="14">
    <source>
        <dbReference type="Pfam" id="PF13603"/>
    </source>
</evidence>
<keyword evidence="5 9" id="KW-0067">ATP-binding</keyword>
<dbReference type="FunFam" id="3.10.20.590:FF:000001">
    <property type="entry name" value="Leucine--tRNA ligase"/>
    <property type="match status" value="1"/>
</dbReference>
<evidence type="ECO:0000256" key="9">
    <source>
        <dbReference type="HAMAP-Rule" id="MF_00049"/>
    </source>
</evidence>
<dbReference type="EMBL" id="DVMY01000032">
    <property type="protein sequence ID" value="HIU37011.1"/>
    <property type="molecule type" value="Genomic_DNA"/>
</dbReference>
<evidence type="ECO:0000256" key="7">
    <source>
        <dbReference type="ARBA" id="ARBA00023146"/>
    </source>
</evidence>
<dbReference type="Proteomes" id="UP000824083">
    <property type="component" value="Unassembled WGS sequence"/>
</dbReference>
<dbReference type="GO" id="GO:0002161">
    <property type="term" value="F:aminoacyl-tRNA deacylase activity"/>
    <property type="evidence" value="ECO:0007669"/>
    <property type="project" value="InterPro"/>
</dbReference>
<evidence type="ECO:0000313" key="16">
    <source>
        <dbReference type="Proteomes" id="UP000824083"/>
    </source>
</evidence>
<dbReference type="PRINTS" id="PR00985">
    <property type="entry name" value="TRNASYNTHLEU"/>
</dbReference>
<dbReference type="Gene3D" id="3.10.20.590">
    <property type="match status" value="1"/>
</dbReference>
<keyword evidence="6 9" id="KW-0648">Protein biosynthesis</keyword>
<evidence type="ECO:0000259" key="12">
    <source>
        <dbReference type="Pfam" id="PF08264"/>
    </source>
</evidence>
<dbReference type="PROSITE" id="PS00178">
    <property type="entry name" value="AA_TRNA_LIGASE_I"/>
    <property type="match status" value="1"/>
</dbReference>
<dbReference type="Gene3D" id="2.20.28.290">
    <property type="match status" value="1"/>
</dbReference>
<evidence type="ECO:0000256" key="8">
    <source>
        <dbReference type="ARBA" id="ARBA00047469"/>
    </source>
</evidence>
<feature type="domain" description="Aminoacyl-tRNA synthetase class Ia" evidence="11">
    <location>
        <begin position="632"/>
        <end position="662"/>
    </location>
</feature>
<dbReference type="FunFam" id="3.40.50.620:FF:000056">
    <property type="entry name" value="Leucine--tRNA ligase"/>
    <property type="match status" value="1"/>
</dbReference>
<evidence type="ECO:0000256" key="4">
    <source>
        <dbReference type="ARBA" id="ARBA00022741"/>
    </source>
</evidence>
<dbReference type="InterPro" id="IPR002300">
    <property type="entry name" value="aa-tRNA-synth_Ia"/>
</dbReference>
<dbReference type="CDD" id="cd07958">
    <property type="entry name" value="Anticodon_Ia_Leu_BEm"/>
    <property type="match status" value="1"/>
</dbReference>
<sequence>MRETYSPQTVEAEVQAAWKKDDVYHAHEHAKDKNGKEKPKFYVLSMLPYPSGKLHMGHVRNYTLNDVMYRYLRMKGYNVMTPMGWDAFGLPAENAAINHGIAPAKWTFDNIAEMKNQMQPLGLAFDWSREVATCTPEYYRWNQWMFLKMLEKGICYRKTQIVNWDPVDKTVLANEQVVDGRGWRSGAVVEKREIPGYYLGITQYADELLKDLDMLKGWPEQVRSMQEHWIGKSVGVKLAFPYTIDGKDEKLQVFTTRADTLMGVTFVAIAAEHPLAKRLAKDNPAVDAFIKECAKGGVSEADLATREKEGVPTGFCVKHPITGADVPVWVGNYVLMSYGEGAVMGVPAHDERDFAFAKKYGLPIKQVVGMPGKTYSTDAWEEWYADKSDNTKLVNSGEFDGLTVHQGIDKIADALHAKGLGEKQTQFRIRDWGISRQRYWGTPIPIINCPHCGPVPVPEKDLPVVLPTDLVPDGSGNPLNKCDSFLKCKCPVCGADATRETDTMDTFVDSSWYFMRYCSHDCDTAMVDERNDYWAPVDQYIGGIEHAVLHLLYARFWTKVMRDLGLVKFDEPFTRLFTQGMLTAECYYREMPDGKKRWYYPDEIEIFYDEKARPVRAIAKDDGLPVTMGGVEKMSKSKNNVVEPKTIIDKFGADTARSFVMFAGPPDQSAAWSNSGAEGTYRFLRRLWNWCFKHKDAIAEAGTVDAATLTPDLKNLRRDIHLSLKQATSDIDRMQYNTVVSATMKMLNTLETVKVADSAQCASVLKECASILIRTLYPIAPHITTQLWQDLGFESSMGIILDATWPQVDEKALVADDMTLVVQVNGKLRGSVTVAAQATKEEIEKAALDNENVKKFTDGKTIRKIIIVPKKLVNIVAA</sequence>
<evidence type="ECO:0000259" key="13">
    <source>
        <dbReference type="Pfam" id="PF09334"/>
    </source>
</evidence>
<dbReference type="InterPro" id="IPR013155">
    <property type="entry name" value="M/V/L/I-tRNA-synth_anticd-bd"/>
</dbReference>
<gene>
    <name evidence="9" type="primary">leuS</name>
    <name evidence="15" type="ORF">IAC56_01885</name>
</gene>
<dbReference type="Pfam" id="PF13603">
    <property type="entry name" value="tRNA-synt_1_2"/>
    <property type="match status" value="1"/>
</dbReference>
<dbReference type="GO" id="GO:0006429">
    <property type="term" value="P:leucyl-tRNA aminoacylation"/>
    <property type="evidence" value="ECO:0007669"/>
    <property type="project" value="UniProtKB-UniRule"/>
</dbReference>
<feature type="short sequence motif" description="'KMSKS' region" evidence="9">
    <location>
        <begin position="633"/>
        <end position="637"/>
    </location>
</feature>
<comment type="catalytic activity">
    <reaction evidence="8 9">
        <text>tRNA(Leu) + L-leucine + ATP = L-leucyl-tRNA(Leu) + AMP + diphosphate</text>
        <dbReference type="Rhea" id="RHEA:11688"/>
        <dbReference type="Rhea" id="RHEA-COMP:9613"/>
        <dbReference type="Rhea" id="RHEA-COMP:9622"/>
        <dbReference type="ChEBI" id="CHEBI:30616"/>
        <dbReference type="ChEBI" id="CHEBI:33019"/>
        <dbReference type="ChEBI" id="CHEBI:57427"/>
        <dbReference type="ChEBI" id="CHEBI:78442"/>
        <dbReference type="ChEBI" id="CHEBI:78494"/>
        <dbReference type="ChEBI" id="CHEBI:456215"/>
        <dbReference type="EC" id="6.1.1.4"/>
    </reaction>
</comment>
<dbReference type="PANTHER" id="PTHR43740:SF2">
    <property type="entry name" value="LEUCINE--TRNA LIGASE, MITOCHONDRIAL"/>
    <property type="match status" value="1"/>
</dbReference>
<dbReference type="EC" id="6.1.1.4" evidence="9"/>
<evidence type="ECO:0000256" key="3">
    <source>
        <dbReference type="ARBA" id="ARBA00022598"/>
    </source>
</evidence>
<reference evidence="15" key="2">
    <citation type="journal article" date="2021" name="PeerJ">
        <title>Extensive microbial diversity within the chicken gut microbiome revealed by metagenomics and culture.</title>
        <authorList>
            <person name="Gilroy R."/>
            <person name="Ravi A."/>
            <person name="Getino M."/>
            <person name="Pursley I."/>
            <person name="Horton D.L."/>
            <person name="Alikhan N.F."/>
            <person name="Baker D."/>
            <person name="Gharbi K."/>
            <person name="Hall N."/>
            <person name="Watson M."/>
            <person name="Adriaenssens E.M."/>
            <person name="Foster-Nyarko E."/>
            <person name="Jarju S."/>
            <person name="Secka A."/>
            <person name="Antonio M."/>
            <person name="Oren A."/>
            <person name="Chaudhuri R.R."/>
            <person name="La Ragione R."/>
            <person name="Hildebrand F."/>
            <person name="Pallen M.J."/>
        </authorList>
    </citation>
    <scope>NUCLEOTIDE SEQUENCE</scope>
    <source>
        <strain evidence="15">7463</strain>
    </source>
</reference>
<accession>A0A9D1IHZ2</accession>
<dbReference type="GO" id="GO:0005524">
    <property type="term" value="F:ATP binding"/>
    <property type="evidence" value="ECO:0007669"/>
    <property type="project" value="UniProtKB-UniRule"/>
</dbReference>
<protein>
    <recommendedName>
        <fullName evidence="9">Leucine--tRNA ligase</fullName>
        <ecNumber evidence="9">6.1.1.4</ecNumber>
    </recommendedName>
    <alternativeName>
        <fullName evidence="9">Leucyl-tRNA synthetase</fullName>
        <shortName evidence="9">LeuRS</shortName>
    </alternativeName>
</protein>
<dbReference type="NCBIfam" id="TIGR00396">
    <property type="entry name" value="leuS_bact"/>
    <property type="match status" value="1"/>
</dbReference>
<comment type="subcellular location">
    <subcellularLocation>
        <location evidence="9">Cytoplasm</location>
    </subcellularLocation>
</comment>
<dbReference type="FunFam" id="3.40.50.620:FF:000003">
    <property type="entry name" value="Leucine--tRNA ligase"/>
    <property type="match status" value="1"/>
</dbReference>
<feature type="domain" description="Methionyl/Valyl/Leucyl/Isoleucyl-tRNA synthetase anticodon-binding" evidence="12">
    <location>
        <begin position="716"/>
        <end position="841"/>
    </location>
</feature>
<dbReference type="GO" id="GO:0005829">
    <property type="term" value="C:cytosol"/>
    <property type="evidence" value="ECO:0007669"/>
    <property type="project" value="TreeGrafter"/>
</dbReference>
<evidence type="ECO:0000256" key="6">
    <source>
        <dbReference type="ARBA" id="ARBA00022917"/>
    </source>
</evidence>
<dbReference type="InterPro" id="IPR009080">
    <property type="entry name" value="tRNAsynth_Ia_anticodon-bd"/>
</dbReference>
<dbReference type="CDD" id="cd00812">
    <property type="entry name" value="LeuRS_core"/>
    <property type="match status" value="1"/>
</dbReference>
<feature type="domain" description="Aminoacyl-tRNA synthetase class Ia" evidence="11">
    <location>
        <begin position="429"/>
        <end position="585"/>
    </location>
</feature>